<protein>
    <submittedName>
        <fullName evidence="1">Uncharacterized protein</fullName>
    </submittedName>
</protein>
<keyword evidence="2" id="KW-1185">Reference proteome</keyword>
<dbReference type="EMBL" id="JAVXZY010000005">
    <property type="protein sequence ID" value="MDT9000296.1"/>
    <property type="molecule type" value="Genomic_DNA"/>
</dbReference>
<evidence type="ECO:0000313" key="2">
    <source>
        <dbReference type="Proteomes" id="UP001246372"/>
    </source>
</evidence>
<comment type="caution">
    <text evidence="1">The sequence shown here is derived from an EMBL/GenBank/DDBJ whole genome shotgun (WGS) entry which is preliminary data.</text>
</comment>
<dbReference type="Proteomes" id="UP001246372">
    <property type="component" value="Unassembled WGS sequence"/>
</dbReference>
<gene>
    <name evidence="1" type="ORF">RQP53_13565</name>
</gene>
<sequence>MAVTLTNRGSAGLKAFSGGQAFRAGDVPAGKIPTSDLVDFQVSVLNRWPDGSLRFALLSGRALLAAGETKRVTLSVANASASAGALLTENALAQFDAQLSFAPFGSVSLRTLVGTASSLQNGRYTAGRVRQLFSGPSLSSWLYFSPIGGHAHLSAWFEVRVHAGGDIEILPWLENGWLDVPGPSSFDGTLSFSINGVQQLSQALTVPNHTRVAAINGAPLPYRVSSTGFAEMTHDVAYLQSTRLVPSYFSGVNNATIERQPRTFQPQALLSFPVGMGSGGYSPTIGLLPEWDVVYLASNGDLRARDAVLAHGLAAARYPVIYRDQRTNKPLAFSSYPDLVVAGGETSAIASAGASSKYLYTPTPTGVAPPVWATSHAPSIGYLAYLLSGWNFYAQQVQHAAALTFLKQGNLTRMGTLGVLPPNIGANTTRGAAWSIRTLAQAAVATPDAEPDVQRELLNMISNNINYYHANYVAMPNNPQGICAPYTDYNANSGKYEHAIWMEDFLTGAFGYLKAVGLPLAADVKKKLDEFFAWKAQSVVGRLGVPGDSKSYHYCDAAQFLMMLAPSDSADWVTGKGPWYSDWGQIYVATLGKANVAAASDQLRGSYFPTATSYWGNMQPALVYAVEHGAIGAADGRRRMVTAPNWQGFINDAKDNPVWALRPWSGA</sequence>
<accession>A0ABU3PCI3</accession>
<proteinExistence type="predicted"/>
<evidence type="ECO:0000313" key="1">
    <source>
        <dbReference type="EMBL" id="MDT9000296.1"/>
    </source>
</evidence>
<organism evidence="1 2">
    <name type="scientific">Roseateles aquae</name>
    <dbReference type="NCBI Taxonomy" id="3077235"/>
    <lineage>
        <taxon>Bacteria</taxon>
        <taxon>Pseudomonadati</taxon>
        <taxon>Pseudomonadota</taxon>
        <taxon>Betaproteobacteria</taxon>
        <taxon>Burkholderiales</taxon>
        <taxon>Sphaerotilaceae</taxon>
        <taxon>Roseateles</taxon>
    </lineage>
</organism>
<name>A0ABU3PCI3_9BURK</name>
<dbReference type="RefSeq" id="WP_315650860.1">
    <property type="nucleotide sequence ID" value="NZ_JAVXZY010000005.1"/>
</dbReference>
<reference evidence="1" key="1">
    <citation type="submission" date="2023-09" db="EMBL/GenBank/DDBJ databases">
        <title>Paucibacter sp. APW11 Genome sequencing and assembly.</title>
        <authorList>
            <person name="Kim I."/>
        </authorList>
    </citation>
    <scope>NUCLEOTIDE SEQUENCE</scope>
    <source>
        <strain evidence="1">APW11</strain>
    </source>
</reference>